<dbReference type="PANTHER" id="PTHR10209">
    <property type="entry name" value="OXIDOREDUCTASE, 2OG-FE II OXYGENASE FAMILY PROTEIN"/>
    <property type="match status" value="1"/>
</dbReference>
<evidence type="ECO:0000256" key="5">
    <source>
        <dbReference type="RuleBase" id="RU003682"/>
    </source>
</evidence>
<protein>
    <submittedName>
        <fullName evidence="7">Clavaminate synthase-like protein</fullName>
    </submittedName>
</protein>
<evidence type="ECO:0000313" key="8">
    <source>
        <dbReference type="Proteomes" id="UP000076738"/>
    </source>
</evidence>
<keyword evidence="4 5" id="KW-0408">Iron</keyword>
<dbReference type="Pfam" id="PF03171">
    <property type="entry name" value="2OG-FeII_Oxy"/>
    <property type="match status" value="1"/>
</dbReference>
<keyword evidence="3 5" id="KW-0560">Oxidoreductase</keyword>
<dbReference type="Proteomes" id="UP000076738">
    <property type="component" value="Unassembled WGS sequence"/>
</dbReference>
<name>A0A167QQM4_CALVF</name>
<reference evidence="7 8" key="1">
    <citation type="journal article" date="2016" name="Mol. Biol. Evol.">
        <title>Comparative Genomics of Early-Diverging Mushroom-Forming Fungi Provides Insights into the Origins of Lignocellulose Decay Capabilities.</title>
        <authorList>
            <person name="Nagy L.G."/>
            <person name="Riley R."/>
            <person name="Tritt A."/>
            <person name="Adam C."/>
            <person name="Daum C."/>
            <person name="Floudas D."/>
            <person name="Sun H."/>
            <person name="Yadav J.S."/>
            <person name="Pangilinan J."/>
            <person name="Larsson K.H."/>
            <person name="Matsuura K."/>
            <person name="Barry K."/>
            <person name="Labutti K."/>
            <person name="Kuo R."/>
            <person name="Ohm R.A."/>
            <person name="Bhattacharya S.S."/>
            <person name="Shirouzu T."/>
            <person name="Yoshinaga Y."/>
            <person name="Martin F.M."/>
            <person name="Grigoriev I.V."/>
            <person name="Hibbett D.S."/>
        </authorList>
    </citation>
    <scope>NUCLEOTIDE SEQUENCE [LARGE SCALE GENOMIC DNA]</scope>
    <source>
        <strain evidence="7 8">TUFC12733</strain>
    </source>
</reference>
<organism evidence="7 8">
    <name type="scientific">Calocera viscosa (strain TUFC12733)</name>
    <dbReference type="NCBI Taxonomy" id="1330018"/>
    <lineage>
        <taxon>Eukaryota</taxon>
        <taxon>Fungi</taxon>
        <taxon>Dikarya</taxon>
        <taxon>Basidiomycota</taxon>
        <taxon>Agaricomycotina</taxon>
        <taxon>Dacrymycetes</taxon>
        <taxon>Dacrymycetales</taxon>
        <taxon>Dacrymycetaceae</taxon>
        <taxon>Calocera</taxon>
    </lineage>
</organism>
<accession>A0A167QQM4</accession>
<dbReference type="InterPro" id="IPR005123">
    <property type="entry name" value="Oxoglu/Fe-dep_dioxygenase_dom"/>
</dbReference>
<dbReference type="STRING" id="1330018.A0A167QQM4"/>
<sequence length="375" mass="41988">MPVAIEQPFQVIPTLDYSLVDGSPEERKRFKADLLHALVNVGFMYLKNTPVTQARGIFEQVNQLLGYIPKVFDLPVETKMTCSMLKSPHFLGYSRQGQEFTKGARDNREQFDFATDYACTWKEGDMEWKRLWGPPLYPPEESLPGFRKCIVDYLNGVAGLGFKVVELIEECLKVPAGSLAQFYDEERMQQRLKLLKYVDASNLRPEDGTQGVGPHFDHGLLTFLLQATAHPGLQVQNKAGQWIDAPPVPGTFVVNIGKALEIATQNVCIATSHRVISPPKGMGSRYSVPYFQSFSLAAKVNQGIPIPQEILDLKRGRGETGIVESVNYSEYATECNGHVQLIGRIKSHPDVGEKWYPELFNELFPDGRPSFGAAY</sequence>
<feature type="domain" description="Fe2OG dioxygenase" evidence="6">
    <location>
        <begin position="184"/>
        <end position="294"/>
    </location>
</feature>
<evidence type="ECO:0000256" key="1">
    <source>
        <dbReference type="ARBA" id="ARBA00008056"/>
    </source>
</evidence>
<keyword evidence="2 5" id="KW-0479">Metal-binding</keyword>
<dbReference type="InterPro" id="IPR044861">
    <property type="entry name" value="IPNS-like_FE2OG_OXY"/>
</dbReference>
<dbReference type="Gene3D" id="2.60.120.330">
    <property type="entry name" value="B-lactam Antibiotic, Isopenicillin N Synthase, Chain"/>
    <property type="match status" value="1"/>
</dbReference>
<dbReference type="InterPro" id="IPR026992">
    <property type="entry name" value="DIOX_N"/>
</dbReference>
<dbReference type="EMBL" id="KV417270">
    <property type="protein sequence ID" value="KZP00150.1"/>
    <property type="molecule type" value="Genomic_DNA"/>
</dbReference>
<evidence type="ECO:0000256" key="3">
    <source>
        <dbReference type="ARBA" id="ARBA00023002"/>
    </source>
</evidence>
<evidence type="ECO:0000256" key="2">
    <source>
        <dbReference type="ARBA" id="ARBA00022723"/>
    </source>
</evidence>
<dbReference type="SUPFAM" id="SSF51197">
    <property type="entry name" value="Clavaminate synthase-like"/>
    <property type="match status" value="1"/>
</dbReference>
<comment type="similarity">
    <text evidence="1 5">Belongs to the iron/ascorbate-dependent oxidoreductase family.</text>
</comment>
<dbReference type="Pfam" id="PF14226">
    <property type="entry name" value="DIOX_N"/>
    <property type="match status" value="1"/>
</dbReference>
<proteinExistence type="inferred from homology"/>
<dbReference type="GO" id="GO:0016491">
    <property type="term" value="F:oxidoreductase activity"/>
    <property type="evidence" value="ECO:0007669"/>
    <property type="project" value="UniProtKB-KW"/>
</dbReference>
<dbReference type="PROSITE" id="PS51471">
    <property type="entry name" value="FE2OG_OXY"/>
    <property type="match status" value="1"/>
</dbReference>
<dbReference type="AlphaFoldDB" id="A0A167QQM4"/>
<dbReference type="OrthoDB" id="288590at2759"/>
<dbReference type="PANTHER" id="PTHR10209:SF885">
    <property type="entry name" value="2OG-FE(II) OXYGENASE FAMILY, PUTATIVE (AFU_ORTHOLOGUE AFUA_2G00750)-RELATED"/>
    <property type="match status" value="1"/>
</dbReference>
<dbReference type="GO" id="GO:0046872">
    <property type="term" value="F:metal ion binding"/>
    <property type="evidence" value="ECO:0007669"/>
    <property type="project" value="UniProtKB-KW"/>
</dbReference>
<evidence type="ECO:0000256" key="4">
    <source>
        <dbReference type="ARBA" id="ARBA00023004"/>
    </source>
</evidence>
<gene>
    <name evidence="7" type="ORF">CALVIDRAFT_595554</name>
</gene>
<dbReference type="InterPro" id="IPR027443">
    <property type="entry name" value="IPNS-like_sf"/>
</dbReference>
<evidence type="ECO:0000313" key="7">
    <source>
        <dbReference type="EMBL" id="KZP00150.1"/>
    </source>
</evidence>
<evidence type="ECO:0000259" key="6">
    <source>
        <dbReference type="PROSITE" id="PS51471"/>
    </source>
</evidence>
<keyword evidence="8" id="KW-1185">Reference proteome</keyword>